<evidence type="ECO:0000313" key="1">
    <source>
        <dbReference type="EMBL" id="VFJ88926.1"/>
    </source>
</evidence>
<evidence type="ECO:0000313" key="3">
    <source>
        <dbReference type="EMBL" id="VFJ97162.1"/>
    </source>
</evidence>
<dbReference type="AlphaFoldDB" id="A0A450UA41"/>
<name>A0A450UA41_9GAMM</name>
<proteinExistence type="predicted"/>
<protein>
    <submittedName>
        <fullName evidence="1">Uncharacterized protein</fullName>
    </submittedName>
</protein>
<gene>
    <name evidence="1" type="ORF">BECKH772A_GA0070896_1001211</name>
    <name evidence="2" type="ORF">BECKH772B_GA0070898_1000647</name>
    <name evidence="3" type="ORF">BECKH772C_GA0070978_1001111</name>
</gene>
<dbReference type="EMBL" id="CAADFJ010000011">
    <property type="protein sequence ID" value="VFJ97162.1"/>
    <property type="molecule type" value="Genomic_DNA"/>
</dbReference>
<evidence type="ECO:0000313" key="2">
    <source>
        <dbReference type="EMBL" id="VFJ89789.1"/>
    </source>
</evidence>
<organism evidence="1">
    <name type="scientific">Candidatus Kentrum eta</name>
    <dbReference type="NCBI Taxonomy" id="2126337"/>
    <lineage>
        <taxon>Bacteria</taxon>
        <taxon>Pseudomonadati</taxon>
        <taxon>Pseudomonadota</taxon>
        <taxon>Gammaproteobacteria</taxon>
        <taxon>Candidatus Kentrum</taxon>
    </lineage>
</organism>
<sequence>MEQKALSYMFVVGLPVISRTFDKDTMRYRGLIICLILVTGQWSTAYGSEEVRAWEKNGPQTQQLVIDRVSISNTTFVVGLRFSGTDEKVAVQTTTGRKPGQSILTGIIEDGGIGGLIGYLMADPIMAPAPDGIRFSTHLVIRDGYANDIVYDKRATVISQNGALLLNIGRELPPCVTYELTIESFASGGSLSTTKRGEIGCQ</sequence>
<accession>A0A450UA41</accession>
<dbReference type="EMBL" id="CAADFI010000006">
    <property type="protein sequence ID" value="VFJ89789.1"/>
    <property type="molecule type" value="Genomic_DNA"/>
</dbReference>
<reference evidence="1" key="1">
    <citation type="submission" date="2019-02" db="EMBL/GenBank/DDBJ databases">
        <authorList>
            <person name="Gruber-Vodicka R. H."/>
            <person name="Seah K. B. B."/>
        </authorList>
    </citation>
    <scope>NUCLEOTIDE SEQUENCE</scope>
    <source>
        <strain evidence="3">BECK_SA2B12</strain>
        <strain evidence="1">BECK_SA2B15</strain>
        <strain evidence="2">BECK_SA2B20</strain>
    </source>
</reference>
<dbReference type="EMBL" id="CAADFG010000012">
    <property type="protein sequence ID" value="VFJ88926.1"/>
    <property type="molecule type" value="Genomic_DNA"/>
</dbReference>